<dbReference type="Pfam" id="PF14559">
    <property type="entry name" value="TPR_19"/>
    <property type="match status" value="1"/>
</dbReference>
<dbReference type="OrthoDB" id="433738at2759"/>
<dbReference type="InterPro" id="IPR019734">
    <property type="entry name" value="TPR_rpt"/>
</dbReference>
<evidence type="ECO:0000313" key="2">
    <source>
        <dbReference type="EnsemblMetazoa" id="CapteP109222"/>
    </source>
</evidence>
<dbReference type="AlphaFoldDB" id="R7TS33"/>
<keyword evidence="3" id="KW-1185">Reference proteome</keyword>
<dbReference type="EMBL" id="AMQN01011175">
    <property type="status" value="NOT_ANNOTATED_CDS"/>
    <property type="molecule type" value="Genomic_DNA"/>
</dbReference>
<proteinExistence type="predicted"/>
<dbReference type="SMART" id="SM00028">
    <property type="entry name" value="TPR"/>
    <property type="match status" value="3"/>
</dbReference>
<dbReference type="InterPro" id="IPR050754">
    <property type="entry name" value="FKBP4/5/8-like"/>
</dbReference>
<dbReference type="InterPro" id="IPR011990">
    <property type="entry name" value="TPR-like_helical_dom_sf"/>
</dbReference>
<dbReference type="HOGENOM" id="CLU_100621_1_0_1"/>
<dbReference type="Proteomes" id="UP000014760">
    <property type="component" value="Unassembled WGS sequence"/>
</dbReference>
<dbReference type="PANTHER" id="PTHR46512">
    <property type="entry name" value="PEPTIDYLPROLYL ISOMERASE"/>
    <property type="match status" value="1"/>
</dbReference>
<reference evidence="2" key="3">
    <citation type="submission" date="2015-06" db="UniProtKB">
        <authorList>
            <consortium name="EnsemblMetazoa"/>
        </authorList>
    </citation>
    <scope>IDENTIFICATION</scope>
</reference>
<dbReference type="EnsemblMetazoa" id="CapteT109222">
    <property type="protein sequence ID" value="CapteP109222"/>
    <property type="gene ID" value="CapteG109222"/>
</dbReference>
<accession>R7TS33</accession>
<reference evidence="1 3" key="2">
    <citation type="journal article" date="2013" name="Nature">
        <title>Insights into bilaterian evolution from three spiralian genomes.</title>
        <authorList>
            <person name="Simakov O."/>
            <person name="Marletaz F."/>
            <person name="Cho S.J."/>
            <person name="Edsinger-Gonzales E."/>
            <person name="Havlak P."/>
            <person name="Hellsten U."/>
            <person name="Kuo D.H."/>
            <person name="Larsson T."/>
            <person name="Lv J."/>
            <person name="Arendt D."/>
            <person name="Savage R."/>
            <person name="Osoegawa K."/>
            <person name="de Jong P."/>
            <person name="Grimwood J."/>
            <person name="Chapman J.A."/>
            <person name="Shapiro H."/>
            <person name="Aerts A."/>
            <person name="Otillar R.P."/>
            <person name="Terry A.Y."/>
            <person name="Boore J.L."/>
            <person name="Grigoriev I.V."/>
            <person name="Lindberg D.R."/>
            <person name="Seaver E.C."/>
            <person name="Weisblat D.A."/>
            <person name="Putnam N.H."/>
            <person name="Rokhsar D.S."/>
        </authorList>
    </citation>
    <scope>NUCLEOTIDE SEQUENCE</scope>
    <source>
        <strain evidence="1 3">I ESC-2004</strain>
    </source>
</reference>
<evidence type="ECO:0000313" key="1">
    <source>
        <dbReference type="EMBL" id="ELT96733.1"/>
    </source>
</evidence>
<dbReference type="EMBL" id="KB308736">
    <property type="protein sequence ID" value="ELT96733.1"/>
    <property type="molecule type" value="Genomic_DNA"/>
</dbReference>
<dbReference type="STRING" id="283909.R7TS33"/>
<protein>
    <submittedName>
        <fullName evidence="1 2">Uncharacterized protein</fullName>
    </submittedName>
</protein>
<dbReference type="Gene3D" id="1.25.40.10">
    <property type="entry name" value="Tetratricopeptide repeat domain"/>
    <property type="match status" value="1"/>
</dbReference>
<gene>
    <name evidence="1" type="ORF">CAPTEDRAFT_109222</name>
</gene>
<reference evidence="3" key="1">
    <citation type="submission" date="2012-12" db="EMBL/GenBank/DDBJ databases">
        <authorList>
            <person name="Hellsten U."/>
            <person name="Grimwood J."/>
            <person name="Chapman J.A."/>
            <person name="Shapiro H."/>
            <person name="Aerts A."/>
            <person name="Otillar R.P."/>
            <person name="Terry A.Y."/>
            <person name="Boore J.L."/>
            <person name="Simakov O."/>
            <person name="Marletaz F."/>
            <person name="Cho S.-J."/>
            <person name="Edsinger-Gonzales E."/>
            <person name="Havlak P."/>
            <person name="Kuo D.-H."/>
            <person name="Larsson T."/>
            <person name="Lv J."/>
            <person name="Arendt D."/>
            <person name="Savage R."/>
            <person name="Osoegawa K."/>
            <person name="de Jong P."/>
            <person name="Lindberg D.R."/>
            <person name="Seaver E.C."/>
            <person name="Weisblat D.A."/>
            <person name="Putnam N.H."/>
            <person name="Grigoriev I.V."/>
            <person name="Rokhsar D.S."/>
        </authorList>
    </citation>
    <scope>NUCLEOTIDE SEQUENCE</scope>
    <source>
        <strain evidence="3">I ESC-2004</strain>
    </source>
</reference>
<dbReference type="OMA" id="RYPQHAP"/>
<organism evidence="1">
    <name type="scientific">Capitella teleta</name>
    <name type="common">Polychaete worm</name>
    <dbReference type="NCBI Taxonomy" id="283909"/>
    <lineage>
        <taxon>Eukaryota</taxon>
        <taxon>Metazoa</taxon>
        <taxon>Spiralia</taxon>
        <taxon>Lophotrochozoa</taxon>
        <taxon>Annelida</taxon>
        <taxon>Polychaeta</taxon>
        <taxon>Sedentaria</taxon>
        <taxon>Scolecida</taxon>
        <taxon>Capitellidae</taxon>
        <taxon>Capitella</taxon>
    </lineage>
</organism>
<dbReference type="SUPFAM" id="SSF48452">
    <property type="entry name" value="TPR-like"/>
    <property type="match status" value="1"/>
</dbReference>
<sequence>MASAESAPKKAKVLTWQSKLLTAQDFKREGNELYKAEQHKAAIGKYHRAILYVKGIEGATQSLPFANMNPDYEAASKISDEGKAQVELLKIACYNNLAAALLQVDGSNLDKVVTYCEEVLAMDPNNVKALYRKGQALNGLRNFEDAMKVLRHATHQPDGEKGKR</sequence>
<name>R7TS33_CAPTE</name>
<evidence type="ECO:0000313" key="3">
    <source>
        <dbReference type="Proteomes" id="UP000014760"/>
    </source>
</evidence>